<dbReference type="PROSITE" id="PS51742">
    <property type="entry name" value="PPC"/>
    <property type="match status" value="1"/>
</dbReference>
<dbReference type="PANTHER" id="PTHR34988">
    <property type="entry name" value="PROTEIN, PUTATIVE-RELATED"/>
    <property type="match status" value="1"/>
</dbReference>
<evidence type="ECO:0000259" key="1">
    <source>
        <dbReference type="PROSITE" id="PS51742"/>
    </source>
</evidence>
<dbReference type="Gene3D" id="3.30.1330.80">
    <property type="entry name" value="Hypothetical protein, similar to alpha- acetolactate decarboxylase, domain 2"/>
    <property type="match status" value="1"/>
</dbReference>
<dbReference type="Pfam" id="PF03479">
    <property type="entry name" value="PCC"/>
    <property type="match status" value="1"/>
</dbReference>
<name>X1KDN1_9ZZZZ</name>
<dbReference type="EMBL" id="BARV01002417">
    <property type="protein sequence ID" value="GAH91735.1"/>
    <property type="molecule type" value="Genomic_DNA"/>
</dbReference>
<protein>
    <recommendedName>
        <fullName evidence="1">PPC domain-containing protein</fullName>
    </recommendedName>
</protein>
<dbReference type="CDD" id="cd11378">
    <property type="entry name" value="DUF296"/>
    <property type="match status" value="1"/>
</dbReference>
<dbReference type="PANTHER" id="PTHR34988:SF1">
    <property type="entry name" value="DNA-BINDING PROTEIN"/>
    <property type="match status" value="1"/>
</dbReference>
<dbReference type="AlphaFoldDB" id="X1KDN1"/>
<proteinExistence type="predicted"/>
<sequence length="135" mass="14926">MFKKVHVFRVRPGEELLSNIARYCREHGISSGIIIGIIGSVERARLNFLMELPGKYESVDYPGPLEIVCAQGSVALKDDSPIIHIHIQLSGQDICRGGHLAEATVLSTAEVAIGELDYHLRRQLDSYTGLNELID</sequence>
<gene>
    <name evidence="2" type="ORF">S06H3_06255</name>
</gene>
<dbReference type="SUPFAM" id="SSF117856">
    <property type="entry name" value="AF0104/ALDC/Ptd012-like"/>
    <property type="match status" value="1"/>
</dbReference>
<organism evidence="2">
    <name type="scientific">marine sediment metagenome</name>
    <dbReference type="NCBI Taxonomy" id="412755"/>
    <lineage>
        <taxon>unclassified sequences</taxon>
        <taxon>metagenomes</taxon>
        <taxon>ecological metagenomes</taxon>
    </lineage>
</organism>
<feature type="domain" description="PPC" evidence="1">
    <location>
        <begin position="1"/>
        <end position="135"/>
    </location>
</feature>
<evidence type="ECO:0000313" key="2">
    <source>
        <dbReference type="EMBL" id="GAH91735.1"/>
    </source>
</evidence>
<comment type="caution">
    <text evidence="2">The sequence shown here is derived from an EMBL/GenBank/DDBJ whole genome shotgun (WGS) entry which is preliminary data.</text>
</comment>
<dbReference type="InterPro" id="IPR005175">
    <property type="entry name" value="PPC_dom"/>
</dbReference>
<reference evidence="2" key="1">
    <citation type="journal article" date="2014" name="Front. Microbiol.">
        <title>High frequency of phylogenetically diverse reductive dehalogenase-homologous genes in deep subseafloor sedimentary metagenomes.</title>
        <authorList>
            <person name="Kawai M."/>
            <person name="Futagami T."/>
            <person name="Toyoda A."/>
            <person name="Takaki Y."/>
            <person name="Nishi S."/>
            <person name="Hori S."/>
            <person name="Arai W."/>
            <person name="Tsubouchi T."/>
            <person name="Morono Y."/>
            <person name="Uchiyama I."/>
            <person name="Ito T."/>
            <person name="Fujiyama A."/>
            <person name="Inagaki F."/>
            <person name="Takami H."/>
        </authorList>
    </citation>
    <scope>NUCLEOTIDE SEQUENCE</scope>
    <source>
        <strain evidence="2">Expedition CK06-06</strain>
    </source>
</reference>
<accession>X1KDN1</accession>